<dbReference type="GO" id="GO:0047975">
    <property type="term" value="F:guanosine phosphorylase activity"/>
    <property type="evidence" value="ECO:0007669"/>
    <property type="project" value="RHEA"/>
</dbReference>
<comment type="similarity">
    <text evidence="3">Belongs to the nucleoside phosphorylase PpnP family.</text>
</comment>
<dbReference type="AlphaFoldDB" id="A0A0U1KZF8"/>
<sequence>MEQFEKVSIVKKANVYFDGKVTSRTVIFADGSRKTLGIMLPGEYEFGTAAAEIMEILAGELMVLLPGQSDWLTYKAGDSFQVPAESRFKLKVLLVADYCCSYIEK</sequence>
<evidence type="ECO:0000256" key="3">
    <source>
        <dbReference type="HAMAP-Rule" id="MF_01537"/>
    </source>
</evidence>
<keyword evidence="1 3" id="KW-0328">Glycosyltransferase</keyword>
<dbReference type="InterPro" id="IPR014710">
    <property type="entry name" value="RmlC-like_jellyroll"/>
</dbReference>
<comment type="catalytic activity">
    <reaction evidence="3">
        <text>guanosine + phosphate = alpha-D-ribose 1-phosphate + guanine</text>
        <dbReference type="Rhea" id="RHEA:13233"/>
        <dbReference type="ChEBI" id="CHEBI:16235"/>
        <dbReference type="ChEBI" id="CHEBI:16750"/>
        <dbReference type="ChEBI" id="CHEBI:43474"/>
        <dbReference type="ChEBI" id="CHEBI:57720"/>
        <dbReference type="EC" id="2.4.2.1"/>
    </reaction>
</comment>
<comment type="catalytic activity">
    <reaction evidence="3">
        <text>xanthosine + phosphate = alpha-D-ribose 1-phosphate + xanthine</text>
        <dbReference type="Rhea" id="RHEA:27638"/>
        <dbReference type="ChEBI" id="CHEBI:17712"/>
        <dbReference type="ChEBI" id="CHEBI:18107"/>
        <dbReference type="ChEBI" id="CHEBI:43474"/>
        <dbReference type="ChEBI" id="CHEBI:57720"/>
        <dbReference type="EC" id="2.4.2.1"/>
    </reaction>
</comment>
<dbReference type="SUPFAM" id="SSF51182">
    <property type="entry name" value="RmlC-like cupins"/>
    <property type="match status" value="1"/>
</dbReference>
<evidence type="ECO:0000313" key="4">
    <source>
        <dbReference type="EMBL" id="CQR72802.1"/>
    </source>
</evidence>
<comment type="catalytic activity">
    <reaction evidence="3">
        <text>inosine + phosphate = alpha-D-ribose 1-phosphate + hypoxanthine</text>
        <dbReference type="Rhea" id="RHEA:27646"/>
        <dbReference type="ChEBI" id="CHEBI:17368"/>
        <dbReference type="ChEBI" id="CHEBI:17596"/>
        <dbReference type="ChEBI" id="CHEBI:43474"/>
        <dbReference type="ChEBI" id="CHEBI:57720"/>
        <dbReference type="EC" id="2.4.2.1"/>
    </reaction>
</comment>
<dbReference type="InterPro" id="IPR009664">
    <property type="entry name" value="Ppnp"/>
</dbReference>
<keyword evidence="2 3" id="KW-0808">Transferase</keyword>
<reference evidence="5" key="1">
    <citation type="submission" date="2015-03" db="EMBL/GenBank/DDBJ databases">
        <authorList>
            <person name="Nijsse Bart"/>
        </authorList>
    </citation>
    <scope>NUCLEOTIDE SEQUENCE [LARGE SCALE GENOMIC DNA]</scope>
</reference>
<dbReference type="Pfam" id="PF06865">
    <property type="entry name" value="Ppnp"/>
    <property type="match status" value="1"/>
</dbReference>
<dbReference type="CDD" id="cd20296">
    <property type="entry name" value="cupin_PpnP-like"/>
    <property type="match status" value="1"/>
</dbReference>
<dbReference type="GO" id="GO:0004731">
    <property type="term" value="F:purine-nucleoside phosphorylase activity"/>
    <property type="evidence" value="ECO:0007669"/>
    <property type="project" value="UniProtKB-UniRule"/>
</dbReference>
<organism evidence="4 5">
    <name type="scientific">Sporomusa ovata</name>
    <dbReference type="NCBI Taxonomy" id="2378"/>
    <lineage>
        <taxon>Bacteria</taxon>
        <taxon>Bacillati</taxon>
        <taxon>Bacillota</taxon>
        <taxon>Negativicutes</taxon>
        <taxon>Selenomonadales</taxon>
        <taxon>Sporomusaceae</taxon>
        <taxon>Sporomusa</taxon>
    </lineage>
</organism>
<dbReference type="InterPro" id="IPR011051">
    <property type="entry name" value="RmlC_Cupin_sf"/>
</dbReference>
<evidence type="ECO:0000256" key="2">
    <source>
        <dbReference type="ARBA" id="ARBA00022679"/>
    </source>
</evidence>
<keyword evidence="5" id="KW-1185">Reference proteome</keyword>
<comment type="catalytic activity">
    <reaction evidence="3">
        <text>uridine + phosphate = alpha-D-ribose 1-phosphate + uracil</text>
        <dbReference type="Rhea" id="RHEA:24388"/>
        <dbReference type="ChEBI" id="CHEBI:16704"/>
        <dbReference type="ChEBI" id="CHEBI:17568"/>
        <dbReference type="ChEBI" id="CHEBI:43474"/>
        <dbReference type="ChEBI" id="CHEBI:57720"/>
        <dbReference type="EC" id="2.4.2.2"/>
    </reaction>
</comment>
<comment type="catalytic activity">
    <reaction evidence="3">
        <text>thymidine + phosphate = 2-deoxy-alpha-D-ribose 1-phosphate + thymine</text>
        <dbReference type="Rhea" id="RHEA:16037"/>
        <dbReference type="ChEBI" id="CHEBI:17748"/>
        <dbReference type="ChEBI" id="CHEBI:17821"/>
        <dbReference type="ChEBI" id="CHEBI:43474"/>
        <dbReference type="ChEBI" id="CHEBI:57259"/>
        <dbReference type="EC" id="2.4.2.2"/>
    </reaction>
</comment>
<dbReference type="Proteomes" id="UP000049855">
    <property type="component" value="Unassembled WGS sequence"/>
</dbReference>
<dbReference type="HAMAP" id="MF_01537">
    <property type="entry name" value="Nucleos_phosphorylase_PpnP"/>
    <property type="match status" value="1"/>
</dbReference>
<dbReference type="Gene3D" id="2.60.120.10">
    <property type="entry name" value="Jelly Rolls"/>
    <property type="match status" value="1"/>
</dbReference>
<dbReference type="EC" id="2.4.2.2" evidence="3"/>
<gene>
    <name evidence="3" type="primary">ppnP</name>
    <name evidence="4" type="ORF">SpAn4DRAFT_3262</name>
</gene>
<dbReference type="GO" id="GO:0004850">
    <property type="term" value="F:uridine phosphorylase activity"/>
    <property type="evidence" value="ECO:0007669"/>
    <property type="project" value="RHEA"/>
</dbReference>
<proteinExistence type="inferred from homology"/>
<name>A0A0U1KZF8_9FIRM</name>
<protein>
    <recommendedName>
        <fullName evidence="3">Pyrimidine/purine nucleoside phosphorylase</fullName>
        <ecNumber evidence="3">2.4.2.1</ecNumber>
        <ecNumber evidence="3">2.4.2.2</ecNumber>
    </recommendedName>
    <alternativeName>
        <fullName evidence="3">Adenosine phosphorylase</fullName>
    </alternativeName>
    <alternativeName>
        <fullName evidence="3">Cytidine phosphorylase</fullName>
    </alternativeName>
    <alternativeName>
        <fullName evidence="3">Guanosine phosphorylase</fullName>
    </alternativeName>
    <alternativeName>
        <fullName evidence="3">Inosine phosphorylase</fullName>
    </alternativeName>
    <alternativeName>
        <fullName evidence="3">Thymidine phosphorylase</fullName>
    </alternativeName>
    <alternativeName>
        <fullName evidence="3">Uridine phosphorylase</fullName>
    </alternativeName>
    <alternativeName>
        <fullName evidence="3">Xanthosine phosphorylase</fullName>
    </alternativeName>
</protein>
<dbReference type="FunFam" id="2.60.120.10:FF:000016">
    <property type="entry name" value="Pyrimidine/purine nucleoside phosphorylase"/>
    <property type="match status" value="1"/>
</dbReference>
<evidence type="ECO:0000256" key="1">
    <source>
        <dbReference type="ARBA" id="ARBA00022676"/>
    </source>
</evidence>
<dbReference type="EC" id="2.4.2.1" evidence="3"/>
<comment type="function">
    <text evidence="3">Catalyzes the phosphorolysis of diverse nucleosides, yielding D-ribose 1-phosphate and the respective free bases. Can use uridine, adenosine, guanosine, cytidine, thymidine, inosine and xanthosine as substrates. Also catalyzes the reverse reactions.</text>
</comment>
<dbReference type="PANTHER" id="PTHR36540:SF1">
    <property type="entry name" value="PYRIMIDINE_PURINE NUCLEOSIDE PHOSPHORYLASE"/>
    <property type="match status" value="1"/>
</dbReference>
<comment type="catalytic activity">
    <reaction evidence="3">
        <text>a purine D-ribonucleoside + phosphate = a purine nucleobase + alpha-D-ribose 1-phosphate</text>
        <dbReference type="Rhea" id="RHEA:19805"/>
        <dbReference type="ChEBI" id="CHEBI:26386"/>
        <dbReference type="ChEBI" id="CHEBI:43474"/>
        <dbReference type="ChEBI" id="CHEBI:57720"/>
        <dbReference type="ChEBI" id="CHEBI:142355"/>
        <dbReference type="EC" id="2.4.2.1"/>
    </reaction>
</comment>
<dbReference type="EMBL" id="CTRP01000011">
    <property type="protein sequence ID" value="CQR72802.1"/>
    <property type="molecule type" value="Genomic_DNA"/>
</dbReference>
<dbReference type="GO" id="GO:0009032">
    <property type="term" value="F:thymidine phosphorylase activity"/>
    <property type="evidence" value="ECO:0007669"/>
    <property type="project" value="RHEA"/>
</dbReference>
<dbReference type="RefSeq" id="WP_021168489.1">
    <property type="nucleotide sequence ID" value="NZ_CTRP01000011.1"/>
</dbReference>
<comment type="catalytic activity">
    <reaction evidence="3">
        <text>adenosine + phosphate = alpha-D-ribose 1-phosphate + adenine</text>
        <dbReference type="Rhea" id="RHEA:27642"/>
        <dbReference type="ChEBI" id="CHEBI:16335"/>
        <dbReference type="ChEBI" id="CHEBI:16708"/>
        <dbReference type="ChEBI" id="CHEBI:43474"/>
        <dbReference type="ChEBI" id="CHEBI:57720"/>
        <dbReference type="EC" id="2.4.2.1"/>
    </reaction>
</comment>
<comment type="catalytic activity">
    <reaction evidence="3">
        <text>cytidine + phosphate = cytosine + alpha-D-ribose 1-phosphate</text>
        <dbReference type="Rhea" id="RHEA:52540"/>
        <dbReference type="ChEBI" id="CHEBI:16040"/>
        <dbReference type="ChEBI" id="CHEBI:17562"/>
        <dbReference type="ChEBI" id="CHEBI:43474"/>
        <dbReference type="ChEBI" id="CHEBI:57720"/>
        <dbReference type="EC" id="2.4.2.2"/>
    </reaction>
</comment>
<evidence type="ECO:0000313" key="5">
    <source>
        <dbReference type="Proteomes" id="UP000049855"/>
    </source>
</evidence>
<accession>A0A0U1KZF8</accession>
<dbReference type="GO" id="GO:0005829">
    <property type="term" value="C:cytosol"/>
    <property type="evidence" value="ECO:0007669"/>
    <property type="project" value="TreeGrafter"/>
</dbReference>
<dbReference type="PANTHER" id="PTHR36540">
    <property type="entry name" value="PYRIMIDINE/PURINE NUCLEOSIDE PHOSPHORYLASE"/>
    <property type="match status" value="1"/>
</dbReference>